<dbReference type="InterPro" id="IPR019734">
    <property type="entry name" value="TPR_rpt"/>
</dbReference>
<organism evidence="2">
    <name type="scientific">uncultured Acidimicrobiales bacterium</name>
    <dbReference type="NCBI Taxonomy" id="310071"/>
    <lineage>
        <taxon>Bacteria</taxon>
        <taxon>Bacillati</taxon>
        <taxon>Actinomycetota</taxon>
        <taxon>Acidimicrobiia</taxon>
        <taxon>Acidimicrobiales</taxon>
        <taxon>environmental samples</taxon>
    </lineage>
</organism>
<evidence type="ECO:0000313" key="2">
    <source>
        <dbReference type="EMBL" id="CAA9252457.1"/>
    </source>
</evidence>
<gene>
    <name evidence="2" type="ORF">AVDCRST_MAG10-2324</name>
</gene>
<dbReference type="AlphaFoldDB" id="A0A6J4IJZ1"/>
<dbReference type="PROSITE" id="PS51147">
    <property type="entry name" value="PFTA"/>
    <property type="match status" value="1"/>
</dbReference>
<dbReference type="Gene3D" id="1.25.40.10">
    <property type="entry name" value="Tetratricopeptide repeat domain"/>
    <property type="match status" value="1"/>
</dbReference>
<dbReference type="EMBL" id="CADCTB010000143">
    <property type="protein sequence ID" value="CAA9252457.1"/>
    <property type="molecule type" value="Genomic_DNA"/>
</dbReference>
<accession>A0A6J4IJZ1</accession>
<dbReference type="InterPro" id="IPR002088">
    <property type="entry name" value="Prenyl_trans_a"/>
</dbReference>
<keyword evidence="1" id="KW-0472">Membrane</keyword>
<protein>
    <submittedName>
        <fullName evidence="2">Uncharacterized protein</fullName>
    </submittedName>
</protein>
<dbReference type="GO" id="GO:0008318">
    <property type="term" value="F:protein prenyltransferase activity"/>
    <property type="evidence" value="ECO:0007669"/>
    <property type="project" value="InterPro"/>
</dbReference>
<dbReference type="InterPro" id="IPR011990">
    <property type="entry name" value="TPR-like_helical_dom_sf"/>
</dbReference>
<keyword evidence="1" id="KW-0812">Transmembrane</keyword>
<proteinExistence type="predicted"/>
<name>A0A6J4IJZ1_9ACTN</name>
<dbReference type="SMART" id="SM00028">
    <property type="entry name" value="TPR"/>
    <property type="match status" value="2"/>
</dbReference>
<feature type="transmembrane region" description="Helical" evidence="1">
    <location>
        <begin position="78"/>
        <end position="99"/>
    </location>
</feature>
<keyword evidence="1" id="KW-1133">Transmembrane helix</keyword>
<evidence type="ECO:0000256" key="1">
    <source>
        <dbReference type="SAM" id="Phobius"/>
    </source>
</evidence>
<reference evidence="2" key="1">
    <citation type="submission" date="2020-02" db="EMBL/GenBank/DDBJ databases">
        <authorList>
            <person name="Meier V. D."/>
        </authorList>
    </citation>
    <scope>NUCLEOTIDE SEQUENCE</scope>
    <source>
        <strain evidence="2">AVDCRST_MAG10</strain>
    </source>
</reference>
<dbReference type="Pfam" id="PF13432">
    <property type="entry name" value="TPR_16"/>
    <property type="match status" value="1"/>
</dbReference>
<sequence>MTVTSRAELEEERDFLLASLRDLETEREAGELSDRDYQALHDDYTARAAVVLRALERAPARPGRGRKPPPPVRTQRPLVITLGVILAIAALTGGAVAAFSGQREAGAPMTGSLPDSPSGRMQQALQLESQGKAADALKIYDELLETDPRNVQALAYRGWLLKRAGLPDLAMASLDRAVAVDPRFPDAHFFRGMVLYQDRGDPAGAVTEFRLFMANNPPPEMVPLVEDVLKRAMADAGQPVP</sequence>
<dbReference type="SUPFAM" id="SSF48452">
    <property type="entry name" value="TPR-like"/>
    <property type="match status" value="1"/>
</dbReference>